<evidence type="ECO:0000313" key="1">
    <source>
        <dbReference type="EMBL" id="BDI28697.1"/>
    </source>
</evidence>
<dbReference type="Gene3D" id="3.30.70.270">
    <property type="match status" value="1"/>
</dbReference>
<dbReference type="PROSITE" id="PS50113">
    <property type="entry name" value="PAC"/>
    <property type="match status" value="1"/>
</dbReference>
<dbReference type="Pfam" id="PF08447">
    <property type="entry name" value="PAS_3"/>
    <property type="match status" value="1"/>
</dbReference>
<dbReference type="CDD" id="cd01948">
    <property type="entry name" value="EAL"/>
    <property type="match status" value="1"/>
</dbReference>
<organism evidence="1 2">
    <name type="scientific">Capsulimonas corticalis</name>
    <dbReference type="NCBI Taxonomy" id="2219043"/>
    <lineage>
        <taxon>Bacteria</taxon>
        <taxon>Bacillati</taxon>
        <taxon>Armatimonadota</taxon>
        <taxon>Armatimonadia</taxon>
        <taxon>Capsulimonadales</taxon>
        <taxon>Capsulimonadaceae</taxon>
        <taxon>Capsulimonas</taxon>
    </lineage>
</organism>
<gene>
    <name evidence="1" type="ORF">CCAX7_007480</name>
</gene>
<dbReference type="FunFam" id="3.30.70.270:FF:000001">
    <property type="entry name" value="Diguanylate cyclase domain protein"/>
    <property type="match status" value="1"/>
</dbReference>
<dbReference type="InterPro" id="IPR043128">
    <property type="entry name" value="Rev_trsase/Diguanyl_cyclase"/>
</dbReference>
<dbReference type="InterPro" id="IPR000700">
    <property type="entry name" value="PAS-assoc_C"/>
</dbReference>
<dbReference type="Pfam" id="PF00563">
    <property type="entry name" value="EAL"/>
    <property type="match status" value="1"/>
</dbReference>
<dbReference type="OrthoDB" id="9814202at2"/>
<dbReference type="PROSITE" id="PS50883">
    <property type="entry name" value="EAL"/>
    <property type="match status" value="1"/>
</dbReference>
<dbReference type="SMART" id="SM00267">
    <property type="entry name" value="GGDEF"/>
    <property type="match status" value="1"/>
</dbReference>
<dbReference type="InterPro" id="IPR024478">
    <property type="entry name" value="HlyB_4HB_MCP"/>
</dbReference>
<dbReference type="InterPro" id="IPR013655">
    <property type="entry name" value="PAS_fold_3"/>
</dbReference>
<dbReference type="PANTHER" id="PTHR44757:SF2">
    <property type="entry name" value="BIOFILM ARCHITECTURE MAINTENANCE PROTEIN MBAA"/>
    <property type="match status" value="1"/>
</dbReference>
<dbReference type="EMBL" id="AP025739">
    <property type="protein sequence ID" value="BDI28697.1"/>
    <property type="molecule type" value="Genomic_DNA"/>
</dbReference>
<dbReference type="Gene3D" id="3.30.450.20">
    <property type="entry name" value="PAS domain"/>
    <property type="match status" value="1"/>
</dbReference>
<dbReference type="SUPFAM" id="SSF141868">
    <property type="entry name" value="EAL domain-like"/>
    <property type="match status" value="1"/>
</dbReference>
<dbReference type="InterPro" id="IPR000160">
    <property type="entry name" value="GGDEF_dom"/>
</dbReference>
<protein>
    <submittedName>
        <fullName evidence="1">Uncharacterized protein</fullName>
    </submittedName>
</protein>
<dbReference type="InterPro" id="IPR035919">
    <property type="entry name" value="EAL_sf"/>
</dbReference>
<evidence type="ECO:0000313" key="2">
    <source>
        <dbReference type="Proteomes" id="UP000287394"/>
    </source>
</evidence>
<name>A0A402D1N9_9BACT</name>
<dbReference type="SUPFAM" id="SSF55785">
    <property type="entry name" value="PYP-like sensor domain (PAS domain)"/>
    <property type="match status" value="1"/>
</dbReference>
<dbReference type="FunFam" id="3.20.20.450:FF:000001">
    <property type="entry name" value="Cyclic di-GMP phosphodiesterase yahA"/>
    <property type="match status" value="1"/>
</dbReference>
<dbReference type="PROSITE" id="PS50887">
    <property type="entry name" value="GGDEF"/>
    <property type="match status" value="1"/>
</dbReference>
<keyword evidence="2" id="KW-1185">Reference proteome</keyword>
<dbReference type="InterPro" id="IPR029787">
    <property type="entry name" value="Nucleotide_cyclase"/>
</dbReference>
<dbReference type="InterPro" id="IPR001633">
    <property type="entry name" value="EAL_dom"/>
</dbReference>
<dbReference type="InterPro" id="IPR000014">
    <property type="entry name" value="PAS"/>
</dbReference>
<dbReference type="Proteomes" id="UP000287394">
    <property type="component" value="Chromosome"/>
</dbReference>
<dbReference type="KEGG" id="ccot:CCAX7_007480"/>
<sequence>MNRFRKLTTGSKLIACFGLCLLLASLVGGMALVQMSSMTQASEGMLGEVVAGEKWLGEFHVNARRLRTLEMEHALAPSADQPGLENDMLVAEAEAAEGLREYGRTAMDSYDVDNLRRLQADWSRYLAMHEAVLPISRRQNKDLTYAELSGAMRVQFLKTRDLTDRMADWNYRHGVWYGVRTRQLYLHSKTWVICLLIAMLAAGGTIGFFTTRYLTGVMRDMENEVAERRQAQTALQAREQRFRALITNSLDVFAILNGEGKVSYISSAVVSIWGVPEEKVLGTQGRDWIHPDDQARSQALLAQALETPGRNVTTELRILHGDGSWRSSEVIVNNQLGDPAVAGIALTYRDITERNAFEEQLKHQAFHDVLTGLPNRALLMDRLDRALARSRRQGMDVAVLFIDLDNFKVVNDSLGHEAGDNLLTIVAQRLLSKVRQQDTVARFGGDEFAILLEDAAPGEAAEIAERVAAEMGQPLCIQGRDMFVTASIGLALSLDSSGDANGLLRDADIAMYQAKASGKAVTVTFDRSMTARAAERLEMESELRRAIEQGQLRLHYQPIVSLETEQISEVEALVRWEHPTRGLIPPGKFIPIAEETGLIVPLGKWVLEEACRQGQEWREAHSENLSLLIGVNLSTRQFQQEGLIEEIKEILERSGLPPASLKLEITESLMSARPEDTIAKLEQLRAIGVHLAVDDFGTGYSSMSYLANFPVDTLKIDQSFVQRLGSNSESDAIVQAIMTLAKALNLRVTSEGIETDEQRALLRGMGCDRGQGYLFSRPLTSLALTELLTNQFLTNQSDNIERRAA</sequence>
<dbReference type="SUPFAM" id="SSF55073">
    <property type="entry name" value="Nucleotide cyclase"/>
    <property type="match status" value="1"/>
</dbReference>
<dbReference type="Pfam" id="PF12729">
    <property type="entry name" value="4HB_MCP_1"/>
    <property type="match status" value="1"/>
</dbReference>
<accession>A0A402D1N9</accession>
<proteinExistence type="predicted"/>
<dbReference type="SMART" id="SM00052">
    <property type="entry name" value="EAL"/>
    <property type="match status" value="1"/>
</dbReference>
<dbReference type="SMART" id="SM00091">
    <property type="entry name" value="PAS"/>
    <property type="match status" value="1"/>
</dbReference>
<dbReference type="Pfam" id="PF00990">
    <property type="entry name" value="GGDEF"/>
    <property type="match status" value="1"/>
</dbReference>
<dbReference type="NCBIfam" id="TIGR00254">
    <property type="entry name" value="GGDEF"/>
    <property type="match status" value="1"/>
</dbReference>
<dbReference type="InterPro" id="IPR035965">
    <property type="entry name" value="PAS-like_dom_sf"/>
</dbReference>
<dbReference type="CDD" id="cd01949">
    <property type="entry name" value="GGDEF"/>
    <property type="match status" value="1"/>
</dbReference>
<dbReference type="FunCoup" id="A0A402D1N9">
    <property type="interactions" value="291"/>
</dbReference>
<dbReference type="PANTHER" id="PTHR44757">
    <property type="entry name" value="DIGUANYLATE CYCLASE DGCP"/>
    <property type="match status" value="1"/>
</dbReference>
<dbReference type="CDD" id="cd00130">
    <property type="entry name" value="PAS"/>
    <property type="match status" value="1"/>
</dbReference>
<dbReference type="NCBIfam" id="TIGR00229">
    <property type="entry name" value="sensory_box"/>
    <property type="match status" value="1"/>
</dbReference>
<dbReference type="AlphaFoldDB" id="A0A402D1N9"/>
<dbReference type="Gene3D" id="3.20.20.450">
    <property type="entry name" value="EAL domain"/>
    <property type="match status" value="1"/>
</dbReference>
<reference evidence="1 2" key="1">
    <citation type="journal article" date="2019" name="Int. J. Syst. Evol. Microbiol.">
        <title>Capsulimonas corticalis gen. nov., sp. nov., an aerobic capsulated bacterium, of a novel bacterial order, Capsulimonadales ord. nov., of the class Armatimonadia of the phylum Armatimonadetes.</title>
        <authorList>
            <person name="Li J."/>
            <person name="Kudo C."/>
            <person name="Tonouchi A."/>
        </authorList>
    </citation>
    <scope>NUCLEOTIDE SEQUENCE [LARGE SCALE GENOMIC DNA]</scope>
    <source>
        <strain evidence="1 2">AX-7</strain>
    </source>
</reference>
<dbReference type="PROSITE" id="PS50112">
    <property type="entry name" value="PAS"/>
    <property type="match status" value="1"/>
</dbReference>
<dbReference type="InterPro" id="IPR052155">
    <property type="entry name" value="Biofilm_reg_signaling"/>
</dbReference>